<name>A0AC34QTC4_9BILA</name>
<organism evidence="1 2">
    <name type="scientific">Panagrolaimus sp. JU765</name>
    <dbReference type="NCBI Taxonomy" id="591449"/>
    <lineage>
        <taxon>Eukaryota</taxon>
        <taxon>Metazoa</taxon>
        <taxon>Ecdysozoa</taxon>
        <taxon>Nematoda</taxon>
        <taxon>Chromadorea</taxon>
        <taxon>Rhabditida</taxon>
        <taxon>Tylenchina</taxon>
        <taxon>Panagrolaimomorpha</taxon>
        <taxon>Panagrolaimoidea</taxon>
        <taxon>Panagrolaimidae</taxon>
        <taxon>Panagrolaimus</taxon>
    </lineage>
</organism>
<evidence type="ECO:0000313" key="2">
    <source>
        <dbReference type="WBParaSite" id="JU765_v2.g19105.t1"/>
    </source>
</evidence>
<proteinExistence type="predicted"/>
<evidence type="ECO:0000313" key="1">
    <source>
        <dbReference type="Proteomes" id="UP000887576"/>
    </source>
</evidence>
<accession>A0AC34QTC4</accession>
<protein>
    <submittedName>
        <fullName evidence="2">Uncharacterized protein</fullName>
    </submittedName>
</protein>
<dbReference type="Proteomes" id="UP000887576">
    <property type="component" value="Unplaced"/>
</dbReference>
<reference evidence="2" key="1">
    <citation type="submission" date="2022-11" db="UniProtKB">
        <authorList>
            <consortium name="WormBaseParasite"/>
        </authorList>
    </citation>
    <scope>IDENTIFICATION</scope>
</reference>
<dbReference type="WBParaSite" id="JU765_v2.g19105.t1">
    <property type="protein sequence ID" value="JU765_v2.g19105.t1"/>
    <property type="gene ID" value="JU765_v2.g19105"/>
</dbReference>
<sequence length="152" mass="17338">MFLVVKYSNDSYDIIDINDRKISGLLKAEKNKVIKVAGRDAIIVEMGPKKKMEIVLAQYQTLSTAPKFDHDLWATSSFNPNFSRSKSKFQSSFNRSRSDFKSSKPYADAKATFEEQANKLFMKALAEKQGPLFDMMKAKYEELNGDQKNDSD</sequence>